<feature type="domain" description="Transcriptional regulator LmrA/YxaF-like C-terminal" evidence="5">
    <location>
        <begin position="79"/>
        <end position="172"/>
    </location>
</feature>
<proteinExistence type="predicted"/>
<dbReference type="InterPro" id="IPR001647">
    <property type="entry name" value="HTH_TetR"/>
</dbReference>
<dbReference type="PANTHER" id="PTHR47506:SF1">
    <property type="entry name" value="HTH-TYPE TRANSCRIPTIONAL REGULATOR YJDC"/>
    <property type="match status" value="1"/>
</dbReference>
<evidence type="ECO:0000256" key="3">
    <source>
        <dbReference type="ARBA" id="ARBA00023163"/>
    </source>
</evidence>
<dbReference type="Pfam" id="PF00440">
    <property type="entry name" value="TetR_N"/>
    <property type="match status" value="1"/>
</dbReference>
<dbReference type="Pfam" id="PF21993">
    <property type="entry name" value="TetR_C_13_2"/>
    <property type="match status" value="1"/>
</dbReference>
<dbReference type="InterPro" id="IPR054156">
    <property type="entry name" value="YxaF_TetR_C"/>
</dbReference>
<dbReference type="GO" id="GO:0003677">
    <property type="term" value="F:DNA binding"/>
    <property type="evidence" value="ECO:0007669"/>
    <property type="project" value="UniProtKB-KW"/>
</dbReference>
<evidence type="ECO:0000259" key="4">
    <source>
        <dbReference type="Pfam" id="PF00440"/>
    </source>
</evidence>
<sequence>MARLVQERGDVVPLVAEVFRRYGFEGASLTRLTEGTKLGKGSLYHFFPGGKEEMAEAVLAHIGDWFETEVFRPLAEEPPARAIDAMFDKVETYFRSGRRICLMGAFALEETRDRFAAMVGSYFARWLAVLATALDRAGLAETPALAARIVAGIQGAIVLARALDDPACFHRVLGELRLAARVPGA</sequence>
<dbReference type="SUPFAM" id="SSF46689">
    <property type="entry name" value="Homeodomain-like"/>
    <property type="match status" value="1"/>
</dbReference>
<evidence type="ECO:0000313" key="7">
    <source>
        <dbReference type="Proteomes" id="UP000644699"/>
    </source>
</evidence>
<gene>
    <name evidence="6" type="ORF">GCM10011390_27080</name>
</gene>
<keyword evidence="3" id="KW-0804">Transcription</keyword>
<name>A0A916ZQI4_9HYPH</name>
<dbReference type="Gene3D" id="1.10.357.10">
    <property type="entry name" value="Tetracycline Repressor, domain 2"/>
    <property type="match status" value="1"/>
</dbReference>
<organism evidence="6 7">
    <name type="scientific">Aureimonas endophytica</name>
    <dbReference type="NCBI Taxonomy" id="2027858"/>
    <lineage>
        <taxon>Bacteria</taxon>
        <taxon>Pseudomonadati</taxon>
        <taxon>Pseudomonadota</taxon>
        <taxon>Alphaproteobacteria</taxon>
        <taxon>Hyphomicrobiales</taxon>
        <taxon>Aurantimonadaceae</taxon>
        <taxon>Aureimonas</taxon>
    </lineage>
</organism>
<protein>
    <submittedName>
        <fullName evidence="6">TetR family transcriptional regulator</fullName>
    </submittedName>
</protein>
<comment type="caution">
    <text evidence="6">The sequence shown here is derived from an EMBL/GenBank/DDBJ whole genome shotgun (WGS) entry which is preliminary data.</text>
</comment>
<evidence type="ECO:0000256" key="2">
    <source>
        <dbReference type="ARBA" id="ARBA00023125"/>
    </source>
</evidence>
<dbReference type="PANTHER" id="PTHR47506">
    <property type="entry name" value="TRANSCRIPTIONAL REGULATORY PROTEIN"/>
    <property type="match status" value="1"/>
</dbReference>
<dbReference type="SUPFAM" id="SSF48498">
    <property type="entry name" value="Tetracyclin repressor-like, C-terminal domain"/>
    <property type="match status" value="1"/>
</dbReference>
<evidence type="ECO:0000259" key="5">
    <source>
        <dbReference type="Pfam" id="PF21993"/>
    </source>
</evidence>
<evidence type="ECO:0000256" key="1">
    <source>
        <dbReference type="ARBA" id="ARBA00023015"/>
    </source>
</evidence>
<dbReference type="EMBL" id="BMIQ01000004">
    <property type="protein sequence ID" value="GGE06560.1"/>
    <property type="molecule type" value="Genomic_DNA"/>
</dbReference>
<keyword evidence="7" id="KW-1185">Reference proteome</keyword>
<dbReference type="InterPro" id="IPR036271">
    <property type="entry name" value="Tet_transcr_reg_TetR-rel_C_sf"/>
</dbReference>
<dbReference type="RefSeq" id="WP_188909339.1">
    <property type="nucleotide sequence ID" value="NZ_BMIQ01000004.1"/>
</dbReference>
<reference evidence="6" key="1">
    <citation type="journal article" date="2014" name="Int. J. Syst. Evol. Microbiol.">
        <title>Complete genome sequence of Corynebacterium casei LMG S-19264T (=DSM 44701T), isolated from a smear-ripened cheese.</title>
        <authorList>
            <consortium name="US DOE Joint Genome Institute (JGI-PGF)"/>
            <person name="Walter F."/>
            <person name="Albersmeier A."/>
            <person name="Kalinowski J."/>
            <person name="Ruckert C."/>
        </authorList>
    </citation>
    <scope>NUCLEOTIDE SEQUENCE</scope>
    <source>
        <strain evidence="6">CGMCC 1.15367</strain>
    </source>
</reference>
<keyword evidence="1" id="KW-0805">Transcription regulation</keyword>
<dbReference type="Proteomes" id="UP000644699">
    <property type="component" value="Unassembled WGS sequence"/>
</dbReference>
<dbReference type="InterPro" id="IPR009057">
    <property type="entry name" value="Homeodomain-like_sf"/>
</dbReference>
<dbReference type="AlphaFoldDB" id="A0A916ZQI4"/>
<evidence type="ECO:0000313" key="6">
    <source>
        <dbReference type="EMBL" id="GGE06560.1"/>
    </source>
</evidence>
<accession>A0A916ZQI4</accession>
<reference evidence="6" key="2">
    <citation type="submission" date="2020-09" db="EMBL/GenBank/DDBJ databases">
        <authorList>
            <person name="Sun Q."/>
            <person name="Zhou Y."/>
        </authorList>
    </citation>
    <scope>NUCLEOTIDE SEQUENCE</scope>
    <source>
        <strain evidence="6">CGMCC 1.15367</strain>
    </source>
</reference>
<keyword evidence="2" id="KW-0238">DNA-binding</keyword>
<feature type="domain" description="HTH tetR-type" evidence="4">
    <location>
        <begin position="16"/>
        <end position="58"/>
    </location>
</feature>